<evidence type="ECO:0008006" key="3">
    <source>
        <dbReference type="Google" id="ProtNLM"/>
    </source>
</evidence>
<comment type="caution">
    <text evidence="1">The sequence shown here is derived from an EMBL/GenBank/DDBJ whole genome shotgun (WGS) entry which is preliminary data.</text>
</comment>
<reference evidence="1 2" key="1">
    <citation type="journal article" date="2021" name="Sci. Rep.">
        <title>The distribution of antibiotic resistance genes in chicken gut microbiota commensals.</title>
        <authorList>
            <person name="Juricova H."/>
            <person name="Matiasovicova J."/>
            <person name="Kubasova T."/>
            <person name="Cejkova D."/>
            <person name="Rychlik I."/>
        </authorList>
    </citation>
    <scope>NUCLEOTIDE SEQUENCE [LARGE SCALE GENOMIC DNA]</scope>
    <source>
        <strain evidence="1 2">An411</strain>
    </source>
</reference>
<protein>
    <recommendedName>
        <fullName evidence="3">YozE SAM-like domain-containing protein</fullName>
    </recommendedName>
</protein>
<proteinExistence type="predicted"/>
<dbReference type="EMBL" id="JACSNX010000018">
    <property type="protein sequence ID" value="MBM6851902.1"/>
    <property type="molecule type" value="Genomic_DNA"/>
</dbReference>
<evidence type="ECO:0000313" key="2">
    <source>
        <dbReference type="Proteomes" id="UP000719500"/>
    </source>
</evidence>
<sequence>MSDFMKWLYAHYIRPQLDAAEPEEYAMPLSLLDGSMTADMAADYEKAREFTAIHAFLLGLRTGRGLPWA</sequence>
<gene>
    <name evidence="1" type="ORF">H9X91_10695</name>
</gene>
<name>A0ABS2FW91_9FIRM</name>
<organism evidence="1 2">
    <name type="scientific">Oscillibacter valericigenes</name>
    <dbReference type="NCBI Taxonomy" id="351091"/>
    <lineage>
        <taxon>Bacteria</taxon>
        <taxon>Bacillati</taxon>
        <taxon>Bacillota</taxon>
        <taxon>Clostridia</taxon>
        <taxon>Eubacteriales</taxon>
        <taxon>Oscillospiraceae</taxon>
        <taxon>Oscillibacter</taxon>
    </lineage>
</organism>
<dbReference type="Proteomes" id="UP000719500">
    <property type="component" value="Unassembled WGS sequence"/>
</dbReference>
<keyword evidence="2" id="KW-1185">Reference proteome</keyword>
<dbReference type="RefSeq" id="WP_204804954.1">
    <property type="nucleotide sequence ID" value="NZ_JACSNX010000018.1"/>
</dbReference>
<evidence type="ECO:0000313" key="1">
    <source>
        <dbReference type="EMBL" id="MBM6851902.1"/>
    </source>
</evidence>
<accession>A0ABS2FW91</accession>